<dbReference type="Proteomes" id="UP000013084">
    <property type="component" value="Unassembled WGS sequence"/>
</dbReference>
<sequence>MNNLTEHKCKGKCSEYKGEQCKHCLILGDDKHLDHHLSPNCRVMDSEESIHYLRALEAQREVS</sequence>
<dbReference type="HOGENOM" id="CLU_189656_0_0_6"/>
<evidence type="ECO:0000313" key="1">
    <source>
        <dbReference type="EMBL" id="ENX57625.1"/>
    </source>
</evidence>
<protein>
    <submittedName>
        <fullName evidence="1">Uncharacterized protein</fullName>
    </submittedName>
</protein>
<keyword evidence="2" id="KW-1185">Reference proteome</keyword>
<evidence type="ECO:0000313" key="2">
    <source>
        <dbReference type="Proteomes" id="UP000013084"/>
    </source>
</evidence>
<organism evidence="1 2">
    <name type="scientific">Acinetobacter higginsii</name>
    <dbReference type="NCBI Taxonomy" id="70347"/>
    <lineage>
        <taxon>Bacteria</taxon>
        <taxon>Pseudomonadati</taxon>
        <taxon>Pseudomonadota</taxon>
        <taxon>Gammaproteobacteria</taxon>
        <taxon>Moraxellales</taxon>
        <taxon>Moraxellaceae</taxon>
        <taxon>Acinetobacter</taxon>
    </lineage>
</organism>
<name>N9T2Q9_9GAMM</name>
<accession>N9T2Q9</accession>
<dbReference type="AlphaFoldDB" id="N9T2Q9"/>
<proteinExistence type="predicted"/>
<comment type="caution">
    <text evidence="1">The sequence shown here is derived from an EMBL/GenBank/DDBJ whole genome shotgun (WGS) entry which is preliminary data.</text>
</comment>
<reference evidence="1 2" key="1">
    <citation type="submission" date="2013-02" db="EMBL/GenBank/DDBJ databases">
        <title>The Genome Sequence of Acinetobacter sp. CIP 70.18.</title>
        <authorList>
            <consortium name="The Broad Institute Genome Sequencing Platform"/>
            <consortium name="The Broad Institute Genome Sequencing Center for Infectious Disease"/>
            <person name="Cerqueira G."/>
            <person name="Feldgarden M."/>
            <person name="Courvalin P."/>
            <person name="Perichon B."/>
            <person name="Grillot-Courvalin C."/>
            <person name="Clermont D."/>
            <person name="Rocha E."/>
            <person name="Yoon E.-J."/>
            <person name="Nemec A."/>
            <person name="Walker B."/>
            <person name="Young S.K."/>
            <person name="Zeng Q."/>
            <person name="Gargeya S."/>
            <person name="Fitzgerald M."/>
            <person name="Haas B."/>
            <person name="Abouelleil A."/>
            <person name="Alvarado L."/>
            <person name="Arachchi H.M."/>
            <person name="Berlin A.M."/>
            <person name="Chapman S.B."/>
            <person name="Dewar J."/>
            <person name="Goldberg J."/>
            <person name="Griggs A."/>
            <person name="Gujja S."/>
            <person name="Hansen M."/>
            <person name="Howarth C."/>
            <person name="Imamovic A."/>
            <person name="Larimer J."/>
            <person name="McCowan C."/>
            <person name="Murphy C."/>
            <person name="Neiman D."/>
            <person name="Pearson M."/>
            <person name="Priest M."/>
            <person name="Roberts A."/>
            <person name="Saif S."/>
            <person name="Shea T."/>
            <person name="Sisk P."/>
            <person name="Sykes S."/>
            <person name="Wortman J."/>
            <person name="Nusbaum C."/>
            <person name="Birren B."/>
        </authorList>
    </citation>
    <scope>NUCLEOTIDE SEQUENCE [LARGE SCALE GENOMIC DNA]</scope>
    <source>
        <strain evidence="1 2">CIP 70.18</strain>
    </source>
</reference>
<dbReference type="EMBL" id="APRN01000036">
    <property type="protein sequence ID" value="ENX57625.1"/>
    <property type="molecule type" value="Genomic_DNA"/>
</dbReference>
<gene>
    <name evidence="1" type="ORF">F902_02022</name>
</gene>